<name>A0A6N2VW05_9FIRM</name>
<keyword evidence="2" id="KW-0813">Transport</keyword>
<dbReference type="GO" id="GO:0015577">
    <property type="term" value="F:galactitol transmembrane transporter activity"/>
    <property type="evidence" value="ECO:0007669"/>
    <property type="project" value="InterPro"/>
</dbReference>
<keyword evidence="6" id="KW-0812">Transmembrane</keyword>
<keyword evidence="7" id="KW-1133">Transmembrane helix</keyword>
<dbReference type="InterPro" id="IPR013853">
    <property type="entry name" value="EIIC-GAT"/>
</dbReference>
<dbReference type="InterPro" id="IPR013014">
    <property type="entry name" value="PTS_EIIC_2"/>
</dbReference>
<protein>
    <submittedName>
        <fullName evidence="9">Galactitol permease IIC component</fullName>
    </submittedName>
</protein>
<dbReference type="GO" id="GO:0005886">
    <property type="term" value="C:plasma membrane"/>
    <property type="evidence" value="ECO:0007669"/>
    <property type="project" value="UniProtKB-SubCell"/>
</dbReference>
<gene>
    <name evidence="9" type="primary">gatC_11</name>
    <name evidence="9" type="ORF">ACLFYP115_02860</name>
</gene>
<evidence type="ECO:0000256" key="4">
    <source>
        <dbReference type="ARBA" id="ARBA00022597"/>
    </source>
</evidence>
<dbReference type="PANTHER" id="PTHR37324:SF2">
    <property type="entry name" value="PTS SYSTEM GALACTITOL-SPECIFIC EIIC COMPONENT"/>
    <property type="match status" value="1"/>
</dbReference>
<keyword evidence="8" id="KW-0472">Membrane</keyword>
<keyword evidence="5" id="KW-0598">Phosphotransferase system</keyword>
<dbReference type="AlphaFoldDB" id="A0A6N2VW05"/>
<evidence type="ECO:0000256" key="2">
    <source>
        <dbReference type="ARBA" id="ARBA00022448"/>
    </source>
</evidence>
<evidence type="ECO:0000256" key="8">
    <source>
        <dbReference type="ARBA" id="ARBA00023136"/>
    </source>
</evidence>
<evidence type="ECO:0000313" key="9">
    <source>
        <dbReference type="EMBL" id="VYT34575.1"/>
    </source>
</evidence>
<organism evidence="9">
    <name type="scientific">Anaerostipes caccae</name>
    <dbReference type="NCBI Taxonomy" id="105841"/>
    <lineage>
        <taxon>Bacteria</taxon>
        <taxon>Bacillati</taxon>
        <taxon>Bacillota</taxon>
        <taxon>Clostridia</taxon>
        <taxon>Lachnospirales</taxon>
        <taxon>Lachnospiraceae</taxon>
        <taxon>Anaerostipes</taxon>
    </lineage>
</organism>
<evidence type="ECO:0000256" key="5">
    <source>
        <dbReference type="ARBA" id="ARBA00022683"/>
    </source>
</evidence>
<dbReference type="RefSeq" id="WP_006566516.1">
    <property type="nucleotide sequence ID" value="NZ_BAABRZ010000002.1"/>
</dbReference>
<dbReference type="Pfam" id="PF03611">
    <property type="entry name" value="EIIC-GAT"/>
    <property type="match status" value="1"/>
</dbReference>
<dbReference type="PIRSF" id="PIRSF006304">
    <property type="entry name" value="GatC"/>
    <property type="match status" value="1"/>
</dbReference>
<comment type="subcellular location">
    <subcellularLocation>
        <location evidence="1">Cell membrane</location>
        <topology evidence="1">Multi-pass membrane protein</topology>
    </subcellularLocation>
</comment>
<dbReference type="InterPro" id="IPR004703">
    <property type="entry name" value="PTS_sugar-sp_permease"/>
</dbReference>
<dbReference type="GO" id="GO:0009401">
    <property type="term" value="P:phosphoenolpyruvate-dependent sugar phosphotransferase system"/>
    <property type="evidence" value="ECO:0007669"/>
    <property type="project" value="UniProtKB-KW"/>
</dbReference>
<proteinExistence type="predicted"/>
<evidence type="ECO:0000256" key="6">
    <source>
        <dbReference type="ARBA" id="ARBA00022692"/>
    </source>
</evidence>
<keyword evidence="4" id="KW-0762">Sugar transport</keyword>
<sequence length="421" mass="45264">MEILLKFFQGFVGLGASVLLPVVIAILGIFFGMKIGRAIKAGLLVGIGFQGLVLAVNLLITSVTPAMEYYEKLGSGYDTLEVGFAALGAASWTTPFAVLVIPSIILVNIILVRLKITKVLNVDIWNFMHFLVPGALAYALFGSAVIGFLVAFACGIIVLFFGQWIAKPWEEFFGLEGTTCTCLSFVAWAYPISYGLNKIIDKIPGLNKIDLNMDKVGQKLGVFGDPAIIGVVVGAFLAVITKQSPGEILTMAMGVAAAMVLIPRMVSIMMEGLSPLGQSANEYMHKKIGEDADIYIGMDIALGLGDPTCITCTAVMIPVTILLVFLVPDMRFFPLGLLAEICYLAPMVVLSSKGNLFRSLLAMTILMYITLFLANMFIPEATSMMSVTNVDFGKSVTASHFGWNPGNVVVSIIHRIMAIFG</sequence>
<dbReference type="PROSITE" id="PS51104">
    <property type="entry name" value="PTS_EIIC_TYPE_2"/>
    <property type="match status" value="1"/>
</dbReference>
<keyword evidence="3" id="KW-1003">Cell membrane</keyword>
<evidence type="ECO:0000256" key="7">
    <source>
        <dbReference type="ARBA" id="ARBA00022989"/>
    </source>
</evidence>
<dbReference type="GeneID" id="69470011"/>
<dbReference type="EMBL" id="CACRSQ010000007">
    <property type="protein sequence ID" value="VYT34575.1"/>
    <property type="molecule type" value="Genomic_DNA"/>
</dbReference>
<evidence type="ECO:0000256" key="1">
    <source>
        <dbReference type="ARBA" id="ARBA00004651"/>
    </source>
</evidence>
<evidence type="ECO:0000256" key="3">
    <source>
        <dbReference type="ARBA" id="ARBA00022475"/>
    </source>
</evidence>
<accession>A0A6N2VW05</accession>
<dbReference type="PANTHER" id="PTHR37324">
    <property type="entry name" value="PTS SYSTEM GALACTITOL-SPECIFIC EIIC COMPONENT"/>
    <property type="match status" value="1"/>
</dbReference>
<reference evidence="9" key="1">
    <citation type="submission" date="2019-11" db="EMBL/GenBank/DDBJ databases">
        <authorList>
            <person name="Feng L."/>
        </authorList>
    </citation>
    <scope>NUCLEOTIDE SEQUENCE</scope>
    <source>
        <strain evidence="9">AcaccaeLFYP115</strain>
    </source>
</reference>